<feature type="compositionally biased region" description="Polar residues" evidence="1">
    <location>
        <begin position="149"/>
        <end position="159"/>
    </location>
</feature>
<protein>
    <submittedName>
        <fullName evidence="3">YsnF/AvaK domain-containing protein</fullName>
    </submittedName>
</protein>
<dbReference type="Proteomes" id="UP001205861">
    <property type="component" value="Unassembled WGS sequence"/>
</dbReference>
<proteinExistence type="predicted"/>
<dbReference type="RefSeq" id="WP_258855706.1">
    <property type="nucleotide sequence ID" value="NZ_JANUGV010000001.1"/>
</dbReference>
<dbReference type="EMBL" id="JANUGV010000001">
    <property type="protein sequence ID" value="MCS0608031.1"/>
    <property type="molecule type" value="Genomic_DNA"/>
</dbReference>
<feature type="region of interest" description="Disordered" evidence="1">
    <location>
        <begin position="137"/>
        <end position="161"/>
    </location>
</feature>
<keyword evidence="4" id="KW-1185">Reference proteome</keyword>
<sequence length="532" mass="58977">MQHTLIAVFDNRADADRAQDDLLMAGFKRDCIKISNSDPTGITDSVSGTTTTAASTGTQHEGLGASIKHFFADIFGTDNSEHAQRYSDAVSRGHHVLTVTADDEPEVERAADIVERHGPVDIDEKAAEWAGGAAIGHPESLRMSGAGGMQQSSATSLQSEGDRNLFAQQSLNEDVPMGQTYQEPMSRSGESLQGSTLGGSQQSEGMQLDSTRGGALRPEAGVLGAEQRDTGLSGSLQRDTSSQAIPVVEERLKVGKREVQRGGVRVFSRVVERPVNESIGLREEHVNVERHRVDQPLSPGDTSAFKEQTIELRETAEEPVVEKSARVVEEVVVGKQVSQREQEIRDTVRHTEVQVENLGAGGRASMLSDDDYFRRHWTSNYGTSGGSYDDYAPAYSFGSEMARDTKYRGRKWDEVESDLKSSWESRHPGQSTWERFKASVREGWDRITNDEASRSHWNSNYATSGGSYDDYAPAYDYGYEMARSDKYRGRKWDEVESDLRTDWDSRYPGESGASSWERFKMAVRNGWDRLTS</sequence>
<dbReference type="PANTHER" id="PTHR38463">
    <property type="entry name" value="STRESS RESPONSE PROTEIN YSNF"/>
    <property type="match status" value="1"/>
</dbReference>
<comment type="caution">
    <text evidence="3">The sequence shown here is derived from an EMBL/GenBank/DDBJ whole genome shotgun (WGS) entry which is preliminary data.</text>
</comment>
<feature type="compositionally biased region" description="Polar residues" evidence="1">
    <location>
        <begin position="179"/>
        <end position="210"/>
    </location>
</feature>
<reference evidence="3 4" key="1">
    <citation type="submission" date="2022-08" db="EMBL/GenBank/DDBJ databases">
        <title>Reclassification of Massilia species as members of the genera Telluria, Duganella, Pseudoduganella, Mokoshia gen. nov. and Zemynaea gen. nov. using orthogonal and non-orthogonal genome-based approaches.</title>
        <authorList>
            <person name="Bowman J.P."/>
        </authorList>
    </citation>
    <scope>NUCLEOTIDE SEQUENCE [LARGE SCALE GENOMIC DNA]</scope>
    <source>
        <strain evidence="3 4">JCM 31607</strain>
    </source>
</reference>
<evidence type="ECO:0000313" key="3">
    <source>
        <dbReference type="EMBL" id="MCS0608031.1"/>
    </source>
</evidence>
<dbReference type="InterPro" id="IPR019060">
    <property type="entry name" value="DUF2382"/>
</dbReference>
<gene>
    <name evidence="3" type="ORF">NX773_07635</name>
</gene>
<organism evidence="3 4">
    <name type="scientific">Massilia solisilvae</name>
    <dbReference type="NCBI Taxonomy" id="1811225"/>
    <lineage>
        <taxon>Bacteria</taxon>
        <taxon>Pseudomonadati</taxon>
        <taxon>Pseudomonadota</taxon>
        <taxon>Betaproteobacteria</taxon>
        <taxon>Burkholderiales</taxon>
        <taxon>Oxalobacteraceae</taxon>
        <taxon>Telluria group</taxon>
        <taxon>Massilia</taxon>
    </lineage>
</organism>
<evidence type="ECO:0000259" key="2">
    <source>
        <dbReference type="Pfam" id="PF09557"/>
    </source>
</evidence>
<dbReference type="PANTHER" id="PTHR38463:SF1">
    <property type="entry name" value="STRESS RESPONSE PROTEIN YSNF"/>
    <property type="match status" value="1"/>
</dbReference>
<feature type="domain" description="DUF2382" evidence="2">
    <location>
        <begin position="245"/>
        <end position="355"/>
    </location>
</feature>
<dbReference type="InterPro" id="IPR052967">
    <property type="entry name" value="Stress_Response_Assoc"/>
</dbReference>
<dbReference type="Pfam" id="PF09557">
    <property type="entry name" value="DUF2382"/>
    <property type="match status" value="1"/>
</dbReference>
<accession>A0ABT2BHN9</accession>
<evidence type="ECO:0000256" key="1">
    <source>
        <dbReference type="SAM" id="MobiDB-lite"/>
    </source>
</evidence>
<feature type="region of interest" description="Disordered" evidence="1">
    <location>
        <begin position="178"/>
        <end position="216"/>
    </location>
</feature>
<name>A0ABT2BHN9_9BURK</name>
<evidence type="ECO:0000313" key="4">
    <source>
        <dbReference type="Proteomes" id="UP001205861"/>
    </source>
</evidence>